<evidence type="ECO:0000256" key="3">
    <source>
        <dbReference type="ARBA" id="ARBA00022630"/>
    </source>
</evidence>
<keyword evidence="9" id="KW-1185">Reference proteome</keyword>
<dbReference type="PANTHER" id="PTHR13789:SF215">
    <property type="entry name" value="FAD-BINDING DOMAIN-CONTAINING PROTEIN-RELATED"/>
    <property type="match status" value="1"/>
</dbReference>
<dbReference type="InterPro" id="IPR002938">
    <property type="entry name" value="FAD-bd"/>
</dbReference>
<evidence type="ECO:0000256" key="6">
    <source>
        <dbReference type="ARBA" id="ARBA00023033"/>
    </source>
</evidence>
<protein>
    <submittedName>
        <fullName evidence="8">FAD binding domain-containing protein</fullName>
    </submittedName>
</protein>
<evidence type="ECO:0000313" key="8">
    <source>
        <dbReference type="EMBL" id="KAK9413801.1"/>
    </source>
</evidence>
<sequence>MQCKVVIVGAGIAGLSAAISLRKSGHIVEIYEKSSFGNEVGAAITVAPNAGRLLKAWGIDPVAARFVTSDSIHFLSHESLDELSSIDQTYVEKLFGAPLWYAHRVDLHDALKRLATDQGGPGKPVVIHLGQSVVGYNSDKPSVTLSSGEVIYGDIVIAADGIHSIAVETVTGSANPPLPAHSLNRCYRFLLKRSDIDPESEASLFLQDGFEKSCRVFSDLSKPRRMVYYPCRNAEMLNFGNLCHDEDVNPKSSREAFAVDWHATVDKSDLINRFAGFHPSLLAAINAATEVKRWPLLYRAPVSTWHKGGLALIGDAAHPMMPLQAQGGSQSIEDGMAIGLTFHGLEDKSQIPKRLALYDKIRRNRASFIQILSNKGVEEGMSEELVQYLEGSPTPKNAEEILKFVYGHDIFEYTTLHMKEVYPNWKLPEGLVSGLSEYERRVTSPILDFDLTNAPDNV</sequence>
<gene>
    <name evidence="8" type="ORF">SUNI508_11619</name>
</gene>
<feature type="domain" description="FAD-binding" evidence="7">
    <location>
        <begin position="290"/>
        <end position="366"/>
    </location>
</feature>
<evidence type="ECO:0000313" key="9">
    <source>
        <dbReference type="Proteomes" id="UP001408356"/>
    </source>
</evidence>
<dbReference type="Gene3D" id="3.50.50.60">
    <property type="entry name" value="FAD/NAD(P)-binding domain"/>
    <property type="match status" value="1"/>
</dbReference>
<organism evidence="8 9">
    <name type="scientific">Seiridium unicorne</name>
    <dbReference type="NCBI Taxonomy" id="138068"/>
    <lineage>
        <taxon>Eukaryota</taxon>
        <taxon>Fungi</taxon>
        <taxon>Dikarya</taxon>
        <taxon>Ascomycota</taxon>
        <taxon>Pezizomycotina</taxon>
        <taxon>Sordariomycetes</taxon>
        <taxon>Xylariomycetidae</taxon>
        <taxon>Amphisphaeriales</taxon>
        <taxon>Sporocadaceae</taxon>
        <taxon>Seiridium</taxon>
    </lineage>
</organism>
<evidence type="ECO:0000256" key="4">
    <source>
        <dbReference type="ARBA" id="ARBA00022827"/>
    </source>
</evidence>
<dbReference type="Pfam" id="PF01494">
    <property type="entry name" value="FAD_binding_3"/>
    <property type="match status" value="1"/>
</dbReference>
<accession>A0ABR2UHG5</accession>
<dbReference type="PANTHER" id="PTHR13789">
    <property type="entry name" value="MONOOXYGENASE"/>
    <property type="match status" value="1"/>
</dbReference>
<reference evidence="8 9" key="1">
    <citation type="journal article" date="2024" name="J. Plant Pathol.">
        <title>Sequence and assembly of the genome of Seiridium unicorne, isolate CBS 538.82, causal agent of cypress canker disease.</title>
        <authorList>
            <person name="Scali E."/>
            <person name="Rocca G.D."/>
            <person name="Danti R."/>
            <person name="Garbelotto M."/>
            <person name="Barberini S."/>
            <person name="Baroncelli R."/>
            <person name="Emiliani G."/>
        </authorList>
    </citation>
    <scope>NUCLEOTIDE SEQUENCE [LARGE SCALE GENOMIC DNA]</scope>
    <source>
        <strain evidence="8 9">BM-138-508</strain>
    </source>
</reference>
<dbReference type="PRINTS" id="PR00420">
    <property type="entry name" value="RNGMNOXGNASE"/>
</dbReference>
<comment type="caution">
    <text evidence="8">The sequence shown here is derived from an EMBL/GenBank/DDBJ whole genome shotgun (WGS) entry which is preliminary data.</text>
</comment>
<dbReference type="EMBL" id="JARVKF010000434">
    <property type="protein sequence ID" value="KAK9413801.1"/>
    <property type="molecule type" value="Genomic_DNA"/>
</dbReference>
<evidence type="ECO:0000259" key="7">
    <source>
        <dbReference type="Pfam" id="PF01494"/>
    </source>
</evidence>
<keyword evidence="4" id="KW-0274">FAD</keyword>
<keyword evidence="6" id="KW-0503">Monooxygenase</keyword>
<comment type="similarity">
    <text evidence="2">Belongs to the paxM FAD-dependent monooxygenase family.</text>
</comment>
<proteinExistence type="inferred from homology"/>
<dbReference type="InterPro" id="IPR036188">
    <property type="entry name" value="FAD/NAD-bd_sf"/>
</dbReference>
<dbReference type="SUPFAM" id="SSF54373">
    <property type="entry name" value="FAD-linked reductases, C-terminal domain"/>
    <property type="match status" value="1"/>
</dbReference>
<dbReference type="Proteomes" id="UP001408356">
    <property type="component" value="Unassembled WGS sequence"/>
</dbReference>
<evidence type="ECO:0000256" key="1">
    <source>
        <dbReference type="ARBA" id="ARBA00005179"/>
    </source>
</evidence>
<evidence type="ECO:0000256" key="2">
    <source>
        <dbReference type="ARBA" id="ARBA00007992"/>
    </source>
</evidence>
<dbReference type="Pfam" id="PF13450">
    <property type="entry name" value="NAD_binding_8"/>
    <property type="match status" value="1"/>
</dbReference>
<dbReference type="SUPFAM" id="SSF51905">
    <property type="entry name" value="FAD/NAD(P)-binding domain"/>
    <property type="match status" value="1"/>
</dbReference>
<keyword evidence="3" id="KW-0285">Flavoprotein</keyword>
<name>A0ABR2UHG5_9PEZI</name>
<dbReference type="InterPro" id="IPR050493">
    <property type="entry name" value="FAD-dep_Monooxygenase_BioMet"/>
</dbReference>
<keyword evidence="5" id="KW-0560">Oxidoreductase</keyword>
<evidence type="ECO:0000256" key="5">
    <source>
        <dbReference type="ARBA" id="ARBA00023002"/>
    </source>
</evidence>
<comment type="pathway">
    <text evidence="1">Secondary metabolite biosynthesis.</text>
</comment>